<dbReference type="AlphaFoldDB" id="A0A0H2RN02"/>
<dbReference type="SMART" id="SM00784">
    <property type="entry name" value="SPT2"/>
    <property type="match status" value="1"/>
</dbReference>
<dbReference type="GO" id="GO:0003677">
    <property type="term" value="F:DNA binding"/>
    <property type="evidence" value="ECO:0007669"/>
    <property type="project" value="TreeGrafter"/>
</dbReference>
<dbReference type="PANTHER" id="PTHR22691">
    <property type="entry name" value="YEAST SPT2-RELATED"/>
    <property type="match status" value="1"/>
</dbReference>
<dbReference type="GO" id="GO:0042393">
    <property type="term" value="F:histone binding"/>
    <property type="evidence" value="ECO:0007669"/>
    <property type="project" value="TreeGrafter"/>
</dbReference>
<feature type="region of interest" description="Disordered" evidence="3">
    <location>
        <begin position="57"/>
        <end position="172"/>
    </location>
</feature>
<dbReference type="GO" id="GO:0006360">
    <property type="term" value="P:transcription by RNA polymerase I"/>
    <property type="evidence" value="ECO:0007669"/>
    <property type="project" value="TreeGrafter"/>
</dbReference>
<feature type="compositionally biased region" description="Low complexity" evidence="3">
    <location>
        <begin position="376"/>
        <end position="390"/>
    </location>
</feature>
<dbReference type="STRING" id="27342.A0A0H2RN02"/>
<dbReference type="GO" id="GO:0005730">
    <property type="term" value="C:nucleolus"/>
    <property type="evidence" value="ECO:0007669"/>
    <property type="project" value="TreeGrafter"/>
</dbReference>
<dbReference type="Pfam" id="PF08243">
    <property type="entry name" value="SPT2"/>
    <property type="match status" value="1"/>
</dbReference>
<evidence type="ECO:0000256" key="2">
    <source>
        <dbReference type="ARBA" id="ARBA00023054"/>
    </source>
</evidence>
<evidence type="ECO:0000256" key="1">
    <source>
        <dbReference type="ARBA" id="ARBA00006461"/>
    </source>
</evidence>
<dbReference type="PANTHER" id="PTHR22691:SF8">
    <property type="entry name" value="PROTEIN SPT2 HOMOLOG"/>
    <property type="match status" value="1"/>
</dbReference>
<dbReference type="GO" id="GO:0006334">
    <property type="term" value="P:nucleosome assembly"/>
    <property type="evidence" value="ECO:0007669"/>
    <property type="project" value="TreeGrafter"/>
</dbReference>
<dbReference type="OrthoDB" id="6259853at2759"/>
<feature type="compositionally biased region" description="Basic and acidic residues" evidence="3">
    <location>
        <begin position="470"/>
        <end position="492"/>
    </location>
</feature>
<evidence type="ECO:0008006" key="6">
    <source>
        <dbReference type="Google" id="ProtNLM"/>
    </source>
</evidence>
<feature type="compositionally biased region" description="Polar residues" evidence="3">
    <location>
        <begin position="421"/>
        <end position="430"/>
    </location>
</feature>
<comment type="similarity">
    <text evidence="1">Belongs to the SPT2 family.</text>
</comment>
<protein>
    <recommendedName>
        <fullName evidence="6">SPT2-domain-containing protein</fullName>
    </recommendedName>
</protein>
<dbReference type="Proteomes" id="UP000053477">
    <property type="component" value="Unassembled WGS sequence"/>
</dbReference>
<dbReference type="InParanoid" id="A0A0H2RN02"/>
<keyword evidence="2" id="KW-0175">Coiled coil</keyword>
<feature type="region of interest" description="Disordered" evidence="3">
    <location>
        <begin position="470"/>
        <end position="503"/>
    </location>
</feature>
<feature type="compositionally biased region" description="Low complexity" evidence="3">
    <location>
        <begin position="269"/>
        <end position="300"/>
    </location>
</feature>
<organism evidence="4 5">
    <name type="scientific">Schizopora paradoxa</name>
    <dbReference type="NCBI Taxonomy" id="27342"/>
    <lineage>
        <taxon>Eukaryota</taxon>
        <taxon>Fungi</taxon>
        <taxon>Dikarya</taxon>
        <taxon>Basidiomycota</taxon>
        <taxon>Agaricomycotina</taxon>
        <taxon>Agaricomycetes</taxon>
        <taxon>Hymenochaetales</taxon>
        <taxon>Schizoporaceae</taxon>
        <taxon>Schizopora</taxon>
    </lineage>
</organism>
<feature type="compositionally biased region" description="Basic and acidic residues" evidence="3">
    <location>
        <begin position="252"/>
        <end position="261"/>
    </location>
</feature>
<accession>A0A0H2RN02</accession>
<feature type="compositionally biased region" description="Polar residues" evidence="3">
    <location>
        <begin position="154"/>
        <end position="166"/>
    </location>
</feature>
<feature type="compositionally biased region" description="Basic and acidic residues" evidence="3">
    <location>
        <begin position="57"/>
        <end position="93"/>
    </location>
</feature>
<evidence type="ECO:0000313" key="4">
    <source>
        <dbReference type="EMBL" id="KLO10833.1"/>
    </source>
</evidence>
<feature type="compositionally biased region" description="Basic residues" evidence="3">
    <location>
        <begin position="493"/>
        <end position="503"/>
    </location>
</feature>
<keyword evidence="5" id="KW-1185">Reference proteome</keyword>
<evidence type="ECO:0000313" key="5">
    <source>
        <dbReference type="Proteomes" id="UP000053477"/>
    </source>
</evidence>
<gene>
    <name evidence="4" type="ORF">SCHPADRAFT_942553</name>
</gene>
<reference evidence="4 5" key="1">
    <citation type="submission" date="2015-04" db="EMBL/GenBank/DDBJ databases">
        <title>Complete genome sequence of Schizopora paradoxa KUC8140, a cosmopolitan wood degrader in East Asia.</title>
        <authorList>
            <consortium name="DOE Joint Genome Institute"/>
            <person name="Min B."/>
            <person name="Park H."/>
            <person name="Jang Y."/>
            <person name="Kim J.-J."/>
            <person name="Kim K.H."/>
            <person name="Pangilinan J."/>
            <person name="Lipzen A."/>
            <person name="Riley R."/>
            <person name="Grigoriev I.V."/>
            <person name="Spatafora J.W."/>
            <person name="Choi I.-G."/>
        </authorList>
    </citation>
    <scope>NUCLEOTIDE SEQUENCE [LARGE SCALE GENOMIC DNA]</scope>
    <source>
        <strain evidence="4 5">KUC8140</strain>
    </source>
</reference>
<feature type="compositionally biased region" description="Low complexity" evidence="3">
    <location>
        <begin position="308"/>
        <end position="319"/>
    </location>
</feature>
<name>A0A0H2RN02_9AGAM</name>
<feature type="compositionally biased region" description="Polar residues" evidence="3">
    <location>
        <begin position="340"/>
        <end position="349"/>
    </location>
</feature>
<dbReference type="InterPro" id="IPR013256">
    <property type="entry name" value="Chromatin_SPT2"/>
</dbReference>
<feature type="region of interest" description="Disordered" evidence="3">
    <location>
        <begin position="252"/>
        <end position="430"/>
    </location>
</feature>
<proteinExistence type="inferred from homology"/>
<dbReference type="EMBL" id="KQ086016">
    <property type="protein sequence ID" value="KLO10833.1"/>
    <property type="molecule type" value="Genomic_DNA"/>
</dbReference>
<sequence>MSARFADLMALSVSQTREAAREAQALLDAKKAREEAIRKEQVERMKKEKEIRMRRVAREMEEARLKEEQERKAEEEKRKREEQKLRHEEEQKRALIYGPKANKSNGAGGKANGAARSAPRGKGSKSDDELEAGAMALTREEKRQKKLNADLNKGWSTATRKSTSGGAYSKHGRVLKGGAIDATTSNVFSYAPTAGTEHLSVKERIAATPNYLQRLNTVKRDTRTIDEIMRDRQKAREAKVLAGDEAKEFHDWFSSKPKKDPLSAVQKLSSSQPSASSTPTRGLTPIPASSSQPKSSATTPAAPPSPNKPSANNSTRPSQRPSPRPEPVVSQPKTKITLVKPQQASTSLLGKTAIKSATPAPPPKTSSQPVKSSNYASTSAQSRPRSSSGSVKKRAFSESLDDDSDFESRSPSPPYKKRAHSTSAKNDLSSQIWQMFGKDRSRYMKADVYSDEEDDMEVDADALRREELRSARIAKKEDEEALREETRHEEEKRRKRKEKERRG</sequence>
<evidence type="ECO:0000256" key="3">
    <source>
        <dbReference type="SAM" id="MobiDB-lite"/>
    </source>
</evidence>